<gene>
    <name evidence="2" type="ORF">Slin15195_G062470</name>
</gene>
<dbReference type="Proteomes" id="UP001056384">
    <property type="component" value="Chromosome 5"/>
</dbReference>
<feature type="domain" description="N-acetyltransferase" evidence="1">
    <location>
        <begin position="34"/>
        <end position="191"/>
    </location>
</feature>
<accession>A0A9Q9ATK0</accession>
<protein>
    <submittedName>
        <fullName evidence="2">GNAT domain, acyl-CoA N-acyltransferase</fullName>
    </submittedName>
</protein>
<evidence type="ECO:0000313" key="2">
    <source>
        <dbReference type="EMBL" id="USW52928.1"/>
    </source>
</evidence>
<dbReference type="InterPro" id="IPR051908">
    <property type="entry name" value="Ribosomal_N-acetyltransferase"/>
</dbReference>
<dbReference type="EMBL" id="CP099422">
    <property type="protein sequence ID" value="USW52928.1"/>
    <property type="molecule type" value="Genomic_DNA"/>
</dbReference>
<reference evidence="2" key="1">
    <citation type="submission" date="2022-06" db="EMBL/GenBank/DDBJ databases">
        <title>Complete genome sequences of two strains of the flax pathogen Septoria linicola.</title>
        <authorList>
            <person name="Lapalu N."/>
            <person name="Simon A."/>
            <person name="Demenou B."/>
            <person name="Paumier D."/>
            <person name="Guillot M.-P."/>
            <person name="Gout L."/>
            <person name="Valade R."/>
        </authorList>
    </citation>
    <scope>NUCLEOTIDE SEQUENCE</scope>
    <source>
        <strain evidence="2">SE15195</strain>
    </source>
</reference>
<sequence>MSTFDPLEVTHGRLVDTTPALWPDNTVQICGRFVLLRDLRETDMPALWRHLDIATNANLLDYLPWPLPPSAADFWQLLERVRVDQNWVFYAVCAHPDHLNEELQEDGERHREPMGIIAYLNISLANRELEIGSVIFSKALQRTIAATETIYLMLMNAFQQAPFGPAYRRVSWKCHSLNEPSRRAAERIGFKYEGTFRNHIISQGRNRDTAWFSIIEEEWLLVDAAIRRWMEDENFDQDKKQIRKLEDFRV</sequence>
<dbReference type="Gene3D" id="3.40.630.30">
    <property type="match status" value="1"/>
</dbReference>
<name>A0A9Q9ATK0_9PEZI</name>
<dbReference type="PANTHER" id="PTHR43441">
    <property type="entry name" value="RIBOSOMAL-PROTEIN-SERINE ACETYLTRANSFERASE"/>
    <property type="match status" value="1"/>
</dbReference>
<dbReference type="GO" id="GO:0008999">
    <property type="term" value="F:protein-N-terminal-alanine acetyltransferase activity"/>
    <property type="evidence" value="ECO:0007669"/>
    <property type="project" value="TreeGrafter"/>
</dbReference>
<organism evidence="2 3">
    <name type="scientific">Septoria linicola</name>
    <dbReference type="NCBI Taxonomy" id="215465"/>
    <lineage>
        <taxon>Eukaryota</taxon>
        <taxon>Fungi</taxon>
        <taxon>Dikarya</taxon>
        <taxon>Ascomycota</taxon>
        <taxon>Pezizomycotina</taxon>
        <taxon>Dothideomycetes</taxon>
        <taxon>Dothideomycetidae</taxon>
        <taxon>Mycosphaerellales</taxon>
        <taxon>Mycosphaerellaceae</taxon>
        <taxon>Septoria</taxon>
    </lineage>
</organism>
<dbReference type="InterPro" id="IPR000182">
    <property type="entry name" value="GNAT_dom"/>
</dbReference>
<dbReference type="GO" id="GO:1990189">
    <property type="term" value="F:protein N-terminal-serine acetyltransferase activity"/>
    <property type="evidence" value="ECO:0007669"/>
    <property type="project" value="TreeGrafter"/>
</dbReference>
<dbReference type="SUPFAM" id="SSF55729">
    <property type="entry name" value="Acyl-CoA N-acyltransferases (Nat)"/>
    <property type="match status" value="1"/>
</dbReference>
<dbReference type="InterPro" id="IPR016181">
    <property type="entry name" value="Acyl_CoA_acyltransferase"/>
</dbReference>
<dbReference type="Pfam" id="PF13302">
    <property type="entry name" value="Acetyltransf_3"/>
    <property type="match status" value="1"/>
</dbReference>
<evidence type="ECO:0000313" key="3">
    <source>
        <dbReference type="Proteomes" id="UP001056384"/>
    </source>
</evidence>
<dbReference type="OrthoDB" id="41238at2759"/>
<keyword evidence="3" id="KW-1185">Reference proteome</keyword>
<dbReference type="PANTHER" id="PTHR43441:SF2">
    <property type="entry name" value="FAMILY ACETYLTRANSFERASE, PUTATIVE (AFU_ORTHOLOGUE AFUA_7G00850)-RELATED"/>
    <property type="match status" value="1"/>
</dbReference>
<proteinExistence type="predicted"/>
<dbReference type="AlphaFoldDB" id="A0A9Q9ATK0"/>
<evidence type="ECO:0000259" key="1">
    <source>
        <dbReference type="Pfam" id="PF13302"/>
    </source>
</evidence>